<feature type="domain" description="Solute-binding protein family 5" evidence="2">
    <location>
        <begin position="114"/>
        <end position="500"/>
    </location>
</feature>
<dbReference type="InterPro" id="IPR039424">
    <property type="entry name" value="SBP_5"/>
</dbReference>
<comment type="caution">
    <text evidence="3">The sequence shown here is derived from an EMBL/GenBank/DDBJ whole genome shotgun (WGS) entry which is preliminary data.</text>
</comment>
<evidence type="ECO:0000313" key="4">
    <source>
        <dbReference type="Proteomes" id="UP001296706"/>
    </source>
</evidence>
<dbReference type="PROSITE" id="PS51257">
    <property type="entry name" value="PROKAR_LIPOPROTEIN"/>
    <property type="match status" value="1"/>
</dbReference>
<name>A0ABX1RG05_9PSEU</name>
<dbReference type="Gene3D" id="3.90.76.10">
    <property type="entry name" value="Dipeptide-binding Protein, Domain 1"/>
    <property type="match status" value="1"/>
</dbReference>
<dbReference type="InterPro" id="IPR000914">
    <property type="entry name" value="SBP_5_dom"/>
</dbReference>
<dbReference type="Gene3D" id="3.10.105.10">
    <property type="entry name" value="Dipeptide-binding Protein, Domain 3"/>
    <property type="match status" value="1"/>
</dbReference>
<evidence type="ECO:0000313" key="3">
    <source>
        <dbReference type="EMBL" id="NMH78741.1"/>
    </source>
</evidence>
<dbReference type="Proteomes" id="UP001296706">
    <property type="component" value="Unassembled WGS sequence"/>
</dbReference>
<sequence>MRRTRAASLAATVAAAALVLAACGGGGGGGSQDASEGGVFADCATSPNTCNSAPADQLQQGGTVTVASEKNIDNWNVISSEGNVDWTGMATKPLVPYTFYTAPDLKSTMNTDLLASADVTSDSPFTVTYKIKPEAVWNDGTPIAADDFVLNWKWQNGRDCPECETAGNGGYDLVTSLVGSDGGKTVTATFSKPYTDWQSLFGSSAPLYPAHIGAKQGDLNTPAGVKAAFDYFGSTPPNWSGGPFQVQNWQNNVALTLVPNPKWYGATKPKLDQLVFRIITDATQEPLALQNNEVQVLFPQPQVDLVSQLQQIPNVSQFQNQGLTWEHFDFNLQNKFLADKALRQALFTAVNRQEIIDKTVGQFNKDIKPLNNHMFIPQQDGYQDNIAATGQGSGDVEKAKKILTDAGYTGVGTALVAPDGQPVPALRMRYTTGNAVRQNECELFAGYAKQLGVNIDISTTDSLGDTTSSGDYDVIVFGWIQSPYPFNGAQQLWLSNSGSNYGKYQNPAMDQLINEAAASTDPADATAKLNQADEMLSADAYVLPLYQKPTLAAVQNNIGNVRNNSSLDGISYNTSEWGIKTSS</sequence>
<dbReference type="CDD" id="cd08501">
    <property type="entry name" value="PBP2_Lpqw"/>
    <property type="match status" value="1"/>
</dbReference>
<keyword evidence="1" id="KW-0732">Signal</keyword>
<proteinExistence type="predicted"/>
<keyword evidence="4" id="KW-1185">Reference proteome</keyword>
<gene>
    <name evidence="3" type="ORF">HF577_16830</name>
</gene>
<organism evidence="3 4">
    <name type="scientific">Pseudonocardia xinjiangensis</name>
    <dbReference type="NCBI Taxonomy" id="75289"/>
    <lineage>
        <taxon>Bacteria</taxon>
        <taxon>Bacillati</taxon>
        <taxon>Actinomycetota</taxon>
        <taxon>Actinomycetes</taxon>
        <taxon>Pseudonocardiales</taxon>
        <taxon>Pseudonocardiaceae</taxon>
        <taxon>Pseudonocardia</taxon>
    </lineage>
</organism>
<dbReference type="EMBL" id="JAAXKY010000051">
    <property type="protein sequence ID" value="NMH78741.1"/>
    <property type="molecule type" value="Genomic_DNA"/>
</dbReference>
<reference evidence="3 4" key="1">
    <citation type="submission" date="2020-04" db="EMBL/GenBank/DDBJ databases">
        <authorList>
            <person name="Klaysubun C."/>
            <person name="Duangmal K."/>
            <person name="Lipun K."/>
        </authorList>
    </citation>
    <scope>NUCLEOTIDE SEQUENCE [LARGE SCALE GENOMIC DNA]</scope>
    <source>
        <strain evidence="3 4">JCM 11839</strain>
    </source>
</reference>
<feature type="signal peptide" evidence="1">
    <location>
        <begin position="1"/>
        <end position="21"/>
    </location>
</feature>
<protein>
    <submittedName>
        <fullName evidence="3">ABC transporter family substrate-binding protein</fullName>
    </submittedName>
</protein>
<evidence type="ECO:0000259" key="2">
    <source>
        <dbReference type="Pfam" id="PF00496"/>
    </source>
</evidence>
<dbReference type="InterPro" id="IPR030678">
    <property type="entry name" value="Peptide/Ni-bd"/>
</dbReference>
<dbReference type="SUPFAM" id="SSF53850">
    <property type="entry name" value="Periplasmic binding protein-like II"/>
    <property type="match status" value="1"/>
</dbReference>
<dbReference type="PANTHER" id="PTHR30290">
    <property type="entry name" value="PERIPLASMIC BINDING COMPONENT OF ABC TRANSPORTER"/>
    <property type="match status" value="1"/>
</dbReference>
<accession>A0ABX1RG05</accession>
<dbReference type="PANTHER" id="PTHR30290:SF65">
    <property type="entry name" value="MONOACYL PHOSPHATIDYLINOSITOL TETRAMANNOSIDE-BINDING PROTEIN LPQW-RELATED"/>
    <property type="match status" value="1"/>
</dbReference>
<dbReference type="PIRSF" id="PIRSF002741">
    <property type="entry name" value="MppA"/>
    <property type="match status" value="1"/>
</dbReference>
<dbReference type="RefSeq" id="WP_169396812.1">
    <property type="nucleotide sequence ID" value="NZ_BAAAJH010000012.1"/>
</dbReference>
<dbReference type="Pfam" id="PF00496">
    <property type="entry name" value="SBP_bac_5"/>
    <property type="match status" value="1"/>
</dbReference>
<feature type="chain" id="PRO_5046325363" evidence="1">
    <location>
        <begin position="22"/>
        <end position="583"/>
    </location>
</feature>
<evidence type="ECO:0000256" key="1">
    <source>
        <dbReference type="SAM" id="SignalP"/>
    </source>
</evidence>